<dbReference type="OrthoDB" id="3018431at2759"/>
<proteinExistence type="predicted"/>
<gene>
    <name evidence="1" type="ORF">SISNIDRAFT_467281</name>
</gene>
<evidence type="ECO:0000313" key="2">
    <source>
        <dbReference type="Proteomes" id="UP000076722"/>
    </source>
</evidence>
<dbReference type="Proteomes" id="UP000076722">
    <property type="component" value="Unassembled WGS sequence"/>
</dbReference>
<dbReference type="AlphaFoldDB" id="A0A164T3Q3"/>
<reference evidence="1 2" key="1">
    <citation type="journal article" date="2016" name="Mol. Biol. Evol.">
        <title>Comparative Genomics of Early-Diverging Mushroom-Forming Fungi Provides Insights into the Origins of Lignocellulose Decay Capabilities.</title>
        <authorList>
            <person name="Nagy L.G."/>
            <person name="Riley R."/>
            <person name="Tritt A."/>
            <person name="Adam C."/>
            <person name="Daum C."/>
            <person name="Floudas D."/>
            <person name="Sun H."/>
            <person name="Yadav J.S."/>
            <person name="Pangilinan J."/>
            <person name="Larsson K.H."/>
            <person name="Matsuura K."/>
            <person name="Barry K."/>
            <person name="Labutti K."/>
            <person name="Kuo R."/>
            <person name="Ohm R.A."/>
            <person name="Bhattacharya S.S."/>
            <person name="Shirouzu T."/>
            <person name="Yoshinaga Y."/>
            <person name="Martin F.M."/>
            <person name="Grigoriev I.V."/>
            <person name="Hibbett D.S."/>
        </authorList>
    </citation>
    <scope>NUCLEOTIDE SEQUENCE [LARGE SCALE GENOMIC DNA]</scope>
    <source>
        <strain evidence="1 2">HHB9708</strain>
    </source>
</reference>
<keyword evidence="2" id="KW-1185">Reference proteome</keyword>
<accession>A0A164T3Q3</accession>
<evidence type="ECO:0000313" key="1">
    <source>
        <dbReference type="EMBL" id="KZS92051.1"/>
    </source>
</evidence>
<dbReference type="EMBL" id="KV419412">
    <property type="protein sequence ID" value="KZS92051.1"/>
    <property type="molecule type" value="Genomic_DNA"/>
</dbReference>
<organism evidence="1 2">
    <name type="scientific">Sistotremastrum niveocremeum HHB9708</name>
    <dbReference type="NCBI Taxonomy" id="1314777"/>
    <lineage>
        <taxon>Eukaryota</taxon>
        <taxon>Fungi</taxon>
        <taxon>Dikarya</taxon>
        <taxon>Basidiomycota</taxon>
        <taxon>Agaricomycotina</taxon>
        <taxon>Agaricomycetes</taxon>
        <taxon>Sistotremastrales</taxon>
        <taxon>Sistotremastraceae</taxon>
        <taxon>Sertulicium</taxon>
        <taxon>Sertulicium niveocremeum</taxon>
    </lineage>
</organism>
<name>A0A164T3Q3_9AGAM</name>
<protein>
    <submittedName>
        <fullName evidence="1">Uncharacterized protein</fullName>
    </submittedName>
</protein>
<sequence length="632" mass="69696">MSENSKFDLAKTLCNLDGHSWTSVSFRHIQIGMPAYVAQIAGRGPIDYILIIDRFPSTGVGVRPKTNTSHSKVPEPKEGAVPIFQGTSEFSHETWFLKEEHAGLANHHQAFRDPASPPLANIGSEIRGGSGLTVTWREETAAIAGHSTLSDILNTSRTSSYFRSISLSFKEIWRDGTDSCYLPLPTGQTADSVPFDTLPSLAARAVSIRAALDDPNCPRTPKSYHAIKDLGWPFWGPSEFVSAIPGNEWVILASHVHCHTDLQVLLYSLKTRKSAMICVGTRPMSLTCALDTPTGGNESLFACSGHTESGSSVTIFSLKFPDCGHTDGLPTITLKWQMPSRTEAIDVRKISLRGALLVCLSRNQDIVFIDWEKETGITYTRIPEPNGLKVTGPWDAHIHPYLPYVLCAIEERNLDAPFSTWTTRKFCVLDIPEKLPPLQKTAKTLTFVRTPLSYIAIVVLPDEISVPIPWFDPRSPSQHTSSSSTLLCSMHNSSGYRLNEITSAWFTLSGNTLSVQTRVFSTATTMSWADSSSTSLHQTLTHPGPYPGVFTVFLRDSLLQPGQLRWTKVILPLEVIADSPPEGSRVISPLSGEFSIIAVDMAYGGIYVDKYIDQSDEAHYSGPTRHVYRIQY</sequence>